<evidence type="ECO:0000313" key="4">
    <source>
        <dbReference type="Proteomes" id="UP000237423"/>
    </source>
</evidence>
<sequence>MKPLLKILLVLALLSTYDANASSYPARFSSKFGNGVANAVTGIAEVPKTIIITKRRQGWAYAATAGFFTGMVYMVARTLNGAYDMATFLIPTKPIVTPDYIWQDFDKETSFRPKWELR</sequence>
<keyword evidence="1" id="KW-0472">Membrane</keyword>
<keyword evidence="2" id="KW-0732">Signal</keyword>
<dbReference type="RefSeq" id="WP_103973354.1">
    <property type="nucleotide sequence ID" value="NZ_JAGVVN010000001.1"/>
</dbReference>
<evidence type="ECO:0000256" key="2">
    <source>
        <dbReference type="SAM" id="SignalP"/>
    </source>
</evidence>
<gene>
    <name evidence="3" type="ORF">AADEFJLK_00783</name>
</gene>
<name>A0A2S5CSM3_9GAMM</name>
<comment type="caution">
    <text evidence="3">The sequence shown here is derived from an EMBL/GenBank/DDBJ whole genome shotgun (WGS) entry which is preliminary data.</text>
</comment>
<dbReference type="NCBIfam" id="TIGR04073">
    <property type="entry name" value="exo_TIGR04073"/>
    <property type="match status" value="1"/>
</dbReference>
<accession>A0A2S5CSM3</accession>
<organism evidence="3 4">
    <name type="scientific">Methylovulum psychrotolerans</name>
    <dbReference type="NCBI Taxonomy" id="1704499"/>
    <lineage>
        <taxon>Bacteria</taxon>
        <taxon>Pseudomonadati</taxon>
        <taxon>Pseudomonadota</taxon>
        <taxon>Gammaproteobacteria</taxon>
        <taxon>Methylococcales</taxon>
        <taxon>Methylococcaceae</taxon>
        <taxon>Methylovulum</taxon>
    </lineage>
</organism>
<feature type="transmembrane region" description="Helical" evidence="1">
    <location>
        <begin position="58"/>
        <end position="76"/>
    </location>
</feature>
<dbReference type="Proteomes" id="UP000237423">
    <property type="component" value="Unassembled WGS sequence"/>
</dbReference>
<proteinExistence type="predicted"/>
<evidence type="ECO:0000313" key="3">
    <source>
        <dbReference type="EMBL" id="POZ53742.1"/>
    </source>
</evidence>
<feature type="chain" id="PRO_5015747721" evidence="2">
    <location>
        <begin position="22"/>
        <end position="118"/>
    </location>
</feature>
<evidence type="ECO:0000256" key="1">
    <source>
        <dbReference type="SAM" id="Phobius"/>
    </source>
</evidence>
<feature type="signal peptide" evidence="2">
    <location>
        <begin position="1"/>
        <end position="21"/>
    </location>
</feature>
<protein>
    <submittedName>
        <fullName evidence="3">Exosortase system-associated protein</fullName>
    </submittedName>
</protein>
<dbReference type="InterPro" id="IPR023824">
    <property type="entry name" value="CHP04073_exosortase-affil"/>
</dbReference>
<keyword evidence="1" id="KW-0812">Transmembrane</keyword>
<dbReference type="AlphaFoldDB" id="A0A2S5CSM3"/>
<reference evidence="3 4" key="1">
    <citation type="submission" date="2017-11" db="EMBL/GenBank/DDBJ databases">
        <title>Draft Genome Sequence of Methylobacter psychrotolerans Sph1T, an Obligate Methanotroph from Low-Temperature Environments.</title>
        <authorList>
            <person name="Oshkin I.Y."/>
            <person name="Miroshnikov K."/>
            <person name="Belova S.E."/>
            <person name="Korzhenkov A."/>
            <person name="Toshchakov S.V."/>
            <person name="Dedysh S.N."/>
        </authorList>
    </citation>
    <scope>NUCLEOTIDE SEQUENCE [LARGE SCALE GENOMIC DNA]</scope>
    <source>
        <strain evidence="3 4">Sph1</strain>
    </source>
</reference>
<keyword evidence="1" id="KW-1133">Transmembrane helix</keyword>
<dbReference type="EMBL" id="PGFZ01000001">
    <property type="protein sequence ID" value="POZ53742.1"/>
    <property type="molecule type" value="Genomic_DNA"/>
</dbReference>